<name>A0ABQ2EHB8_9ACTN</name>
<feature type="compositionally biased region" description="Low complexity" evidence="2">
    <location>
        <begin position="12"/>
        <end position="25"/>
    </location>
</feature>
<evidence type="ECO:0000313" key="4">
    <source>
        <dbReference type="EMBL" id="GGK11515.1"/>
    </source>
</evidence>
<proteinExistence type="inferred from homology"/>
<dbReference type="EMBL" id="BMMV01000017">
    <property type="protein sequence ID" value="GGK11515.1"/>
    <property type="molecule type" value="Genomic_DNA"/>
</dbReference>
<dbReference type="InterPro" id="IPR032710">
    <property type="entry name" value="NTF2-like_dom_sf"/>
</dbReference>
<dbReference type="Gene3D" id="3.10.450.50">
    <property type="match status" value="1"/>
</dbReference>
<gene>
    <name evidence="4" type="ORF">GCM10011583_49550</name>
</gene>
<dbReference type="PANTHER" id="PTHR33747:SF1">
    <property type="entry name" value="ADENYLATE CYCLASE-ASSOCIATED CAP C-TERMINAL DOMAIN-CONTAINING PROTEIN"/>
    <property type="match status" value="1"/>
</dbReference>
<keyword evidence="5" id="KW-1185">Reference proteome</keyword>
<feature type="region of interest" description="Disordered" evidence="2">
    <location>
        <begin position="1"/>
        <end position="35"/>
    </location>
</feature>
<dbReference type="Pfam" id="PF17775">
    <property type="entry name" value="YchJ_M-like"/>
    <property type="match status" value="1"/>
</dbReference>
<evidence type="ECO:0000313" key="5">
    <source>
        <dbReference type="Proteomes" id="UP000660265"/>
    </source>
</evidence>
<feature type="domain" description="YchJ-like middle NTF2-like" evidence="3">
    <location>
        <begin position="62"/>
        <end position="156"/>
    </location>
</feature>
<comment type="caution">
    <text evidence="4">The sequence shown here is derived from an EMBL/GenBank/DDBJ whole genome shotgun (WGS) entry which is preliminary data.</text>
</comment>
<comment type="similarity">
    <text evidence="1">Belongs to the UPF0225 family.</text>
</comment>
<reference evidence="5" key="1">
    <citation type="journal article" date="2019" name="Int. J. Syst. Evol. Microbiol.">
        <title>The Global Catalogue of Microorganisms (GCM) 10K type strain sequencing project: providing services to taxonomists for standard genome sequencing and annotation.</title>
        <authorList>
            <consortium name="The Broad Institute Genomics Platform"/>
            <consortium name="The Broad Institute Genome Sequencing Center for Infectious Disease"/>
            <person name="Wu L."/>
            <person name="Ma J."/>
        </authorList>
    </citation>
    <scope>NUCLEOTIDE SEQUENCE [LARGE SCALE GENOMIC DNA]</scope>
    <source>
        <strain evidence="5">CGMCC 4.7275</strain>
    </source>
</reference>
<dbReference type="SUPFAM" id="SSF54427">
    <property type="entry name" value="NTF2-like"/>
    <property type="match status" value="1"/>
</dbReference>
<evidence type="ECO:0000259" key="3">
    <source>
        <dbReference type="Pfam" id="PF17775"/>
    </source>
</evidence>
<dbReference type="PANTHER" id="PTHR33747">
    <property type="entry name" value="UPF0225 PROTEIN SCO1677"/>
    <property type="match status" value="1"/>
</dbReference>
<sequence length="160" mass="17709">MRMSRRPKRPTRGSSTRRTPSSTGTDARASATRDDSPCLCGLPASYGECCGRFHSGTAAAPTAERLMRSRYSAFAVNNEPYLLSSWHPATRPSRVGLDPAMRWAGLEILASTEGSAFHTTGTVTFRARYTRRGEEGALHERSRFERYEGAWVYVEGSLVE</sequence>
<protein>
    <recommendedName>
        <fullName evidence="1">UPF0225 protein GCM10011583_49550</fullName>
    </recommendedName>
</protein>
<feature type="compositionally biased region" description="Basic residues" evidence="2">
    <location>
        <begin position="1"/>
        <end position="11"/>
    </location>
</feature>
<dbReference type="InterPro" id="IPR023006">
    <property type="entry name" value="YchJ-like"/>
</dbReference>
<organism evidence="4 5">
    <name type="scientific">Streptomyces camponoticapitis</name>
    <dbReference type="NCBI Taxonomy" id="1616125"/>
    <lineage>
        <taxon>Bacteria</taxon>
        <taxon>Bacillati</taxon>
        <taxon>Actinomycetota</taxon>
        <taxon>Actinomycetes</taxon>
        <taxon>Kitasatosporales</taxon>
        <taxon>Streptomycetaceae</taxon>
        <taxon>Streptomyces</taxon>
    </lineage>
</organism>
<dbReference type="InterPro" id="IPR048469">
    <property type="entry name" value="YchJ-like_M"/>
</dbReference>
<dbReference type="Proteomes" id="UP000660265">
    <property type="component" value="Unassembled WGS sequence"/>
</dbReference>
<evidence type="ECO:0000256" key="2">
    <source>
        <dbReference type="SAM" id="MobiDB-lite"/>
    </source>
</evidence>
<evidence type="ECO:0000256" key="1">
    <source>
        <dbReference type="HAMAP-Rule" id="MF_00612"/>
    </source>
</evidence>
<dbReference type="HAMAP" id="MF_00612">
    <property type="entry name" value="UPF0225"/>
    <property type="match status" value="1"/>
</dbReference>
<accession>A0ABQ2EHB8</accession>